<gene>
    <name evidence="1" type="ORF">FocTR4_00004494</name>
</gene>
<reference evidence="1 2" key="1">
    <citation type="submission" date="2019-07" db="EMBL/GenBank/DDBJ databases">
        <title>The First High-Quality Draft Genome Sequence of the Causal Agent of the Current Panama Disease Epidemic.</title>
        <authorList>
            <person name="Warmington R.J."/>
            <person name="Kay W."/>
            <person name="Jeffries A."/>
            <person name="Bebber D."/>
            <person name="Moore K."/>
            <person name="Studholme D.J."/>
        </authorList>
    </citation>
    <scope>NUCLEOTIDE SEQUENCE [LARGE SCALE GENOMIC DNA]</scope>
    <source>
        <strain evidence="1 2">TR4</strain>
    </source>
</reference>
<name>A0A5C6TH77_FUSOC</name>
<organism evidence="1 2">
    <name type="scientific">Fusarium oxysporum f. sp. cubense</name>
    <dbReference type="NCBI Taxonomy" id="61366"/>
    <lineage>
        <taxon>Eukaryota</taxon>
        <taxon>Fungi</taxon>
        <taxon>Dikarya</taxon>
        <taxon>Ascomycota</taxon>
        <taxon>Pezizomycotina</taxon>
        <taxon>Sordariomycetes</taxon>
        <taxon>Hypocreomycetidae</taxon>
        <taxon>Hypocreales</taxon>
        <taxon>Nectriaceae</taxon>
        <taxon>Fusarium</taxon>
        <taxon>Fusarium oxysporum species complex</taxon>
    </lineage>
</organism>
<proteinExistence type="predicted"/>
<dbReference type="EMBL" id="VMNF01000004">
    <property type="protein sequence ID" value="TXC10073.1"/>
    <property type="molecule type" value="Genomic_DNA"/>
</dbReference>
<protein>
    <submittedName>
        <fullName evidence="1">Uncharacterized protein</fullName>
    </submittedName>
</protein>
<dbReference type="AlphaFoldDB" id="A0A5C6TH77"/>
<sequence>MSHADCDEVVNCRVYAMVLQWNLRVRMTGNATPTIAREEDAMTAVILAT</sequence>
<dbReference type="Proteomes" id="UP000321331">
    <property type="component" value="Unassembled WGS sequence"/>
</dbReference>
<comment type="caution">
    <text evidence="1">The sequence shown here is derived from an EMBL/GenBank/DDBJ whole genome shotgun (WGS) entry which is preliminary data.</text>
</comment>
<accession>A0A5C6TH77</accession>
<evidence type="ECO:0000313" key="2">
    <source>
        <dbReference type="Proteomes" id="UP000321331"/>
    </source>
</evidence>
<evidence type="ECO:0000313" key="1">
    <source>
        <dbReference type="EMBL" id="TXC10073.1"/>
    </source>
</evidence>